<accession>A0A392VT04</accession>
<keyword evidence="2" id="KW-1185">Reference proteome</keyword>
<reference evidence="1 2" key="1">
    <citation type="journal article" date="2018" name="Front. Plant Sci.">
        <title>Red Clover (Trifolium pratense) and Zigzag Clover (T. medium) - A Picture of Genomic Similarities and Differences.</title>
        <authorList>
            <person name="Dluhosova J."/>
            <person name="Istvanek J."/>
            <person name="Nedelnik J."/>
            <person name="Repkova J."/>
        </authorList>
    </citation>
    <scope>NUCLEOTIDE SEQUENCE [LARGE SCALE GENOMIC DNA]</scope>
    <source>
        <strain evidence="2">cv. 10/8</strain>
        <tissue evidence="1">Leaf</tissue>
    </source>
</reference>
<dbReference type="Proteomes" id="UP000265520">
    <property type="component" value="Unassembled WGS sequence"/>
</dbReference>
<dbReference type="AlphaFoldDB" id="A0A392VT04"/>
<proteinExistence type="predicted"/>
<evidence type="ECO:0000313" key="1">
    <source>
        <dbReference type="EMBL" id="MCI91528.1"/>
    </source>
</evidence>
<sequence length="25" mass="2809">MKRVSCGICCGFWFPANTFVDNSIL</sequence>
<organism evidence="1 2">
    <name type="scientific">Trifolium medium</name>
    <dbReference type="NCBI Taxonomy" id="97028"/>
    <lineage>
        <taxon>Eukaryota</taxon>
        <taxon>Viridiplantae</taxon>
        <taxon>Streptophyta</taxon>
        <taxon>Embryophyta</taxon>
        <taxon>Tracheophyta</taxon>
        <taxon>Spermatophyta</taxon>
        <taxon>Magnoliopsida</taxon>
        <taxon>eudicotyledons</taxon>
        <taxon>Gunneridae</taxon>
        <taxon>Pentapetalae</taxon>
        <taxon>rosids</taxon>
        <taxon>fabids</taxon>
        <taxon>Fabales</taxon>
        <taxon>Fabaceae</taxon>
        <taxon>Papilionoideae</taxon>
        <taxon>50 kb inversion clade</taxon>
        <taxon>NPAAA clade</taxon>
        <taxon>Hologalegina</taxon>
        <taxon>IRL clade</taxon>
        <taxon>Trifolieae</taxon>
        <taxon>Trifolium</taxon>
    </lineage>
</organism>
<feature type="non-terminal residue" evidence="1">
    <location>
        <position position="25"/>
    </location>
</feature>
<protein>
    <submittedName>
        <fullName evidence="1">Uncharacterized protein</fullName>
    </submittedName>
</protein>
<name>A0A392VT04_9FABA</name>
<dbReference type="EMBL" id="LXQA011274612">
    <property type="protein sequence ID" value="MCI91528.1"/>
    <property type="molecule type" value="Genomic_DNA"/>
</dbReference>
<comment type="caution">
    <text evidence="1">The sequence shown here is derived from an EMBL/GenBank/DDBJ whole genome shotgun (WGS) entry which is preliminary data.</text>
</comment>
<evidence type="ECO:0000313" key="2">
    <source>
        <dbReference type="Proteomes" id="UP000265520"/>
    </source>
</evidence>